<evidence type="ECO:0000313" key="1">
    <source>
        <dbReference type="EMBL" id="BBC35305.1"/>
    </source>
</evidence>
<gene>
    <name evidence="1" type="ORF">SGFS_065990</name>
</gene>
<keyword evidence="2" id="KW-1185">Reference proteome</keyword>
<evidence type="ECO:0000313" key="2">
    <source>
        <dbReference type="Proteomes" id="UP001321542"/>
    </source>
</evidence>
<name>A0ABM7FE16_9ACTN</name>
<dbReference type="Proteomes" id="UP001321542">
    <property type="component" value="Chromosome"/>
</dbReference>
<dbReference type="RefSeq" id="WP_286255523.1">
    <property type="nucleotide sequence ID" value="NZ_AP018448.1"/>
</dbReference>
<accession>A0ABM7FE16</accession>
<reference evidence="1 2" key="2">
    <citation type="journal article" date="2023" name="ChemBioChem">
        <title>Acyltransferase Domain Exchange between Two Independent Type I Polyketide Synthases in the Same Producer Strain of Macrolide Antibiotics.</title>
        <authorList>
            <person name="Kudo F."/>
            <person name="Kishikawa K."/>
            <person name="Tsuboi K."/>
            <person name="Kido T."/>
            <person name="Usui T."/>
            <person name="Hashimoto J."/>
            <person name="Shin-Ya K."/>
            <person name="Miyanaga A."/>
            <person name="Eguchi T."/>
        </authorList>
    </citation>
    <scope>NUCLEOTIDE SEQUENCE [LARGE SCALE GENOMIC DNA]</scope>
    <source>
        <strain evidence="1 2">A-8890</strain>
    </source>
</reference>
<proteinExistence type="predicted"/>
<reference evidence="1 2" key="1">
    <citation type="journal article" date="2010" name="ChemBioChem">
        <title>Cloning and characterization of the biosynthetic gene cluster of 16-membered macrolide antibiotic FD-891: involvement of a dual functional cytochrome P450 monooxygenase catalyzing epoxidation and hydroxylation.</title>
        <authorList>
            <person name="Kudo F."/>
            <person name="Motegi A."/>
            <person name="Mizoue K."/>
            <person name="Eguchi T."/>
        </authorList>
    </citation>
    <scope>NUCLEOTIDE SEQUENCE [LARGE SCALE GENOMIC DNA]</scope>
    <source>
        <strain evidence="1 2">A-8890</strain>
    </source>
</reference>
<protein>
    <submittedName>
        <fullName evidence="1">Uncharacterized protein</fullName>
    </submittedName>
</protein>
<sequence length="62" mass="6677">MPPNLPALGRVRSSAAVNAEIRALALAAWGRPFTDEERVEYQALVVEWAAAERLTGDVVEAA</sequence>
<dbReference type="EMBL" id="AP018448">
    <property type="protein sequence ID" value="BBC35305.1"/>
    <property type="molecule type" value="Genomic_DNA"/>
</dbReference>
<organism evidence="1 2">
    <name type="scientific">Streptomyces graminofaciens</name>
    <dbReference type="NCBI Taxonomy" id="68212"/>
    <lineage>
        <taxon>Bacteria</taxon>
        <taxon>Bacillati</taxon>
        <taxon>Actinomycetota</taxon>
        <taxon>Actinomycetes</taxon>
        <taxon>Kitasatosporales</taxon>
        <taxon>Streptomycetaceae</taxon>
        <taxon>Streptomyces</taxon>
    </lineage>
</organism>